<dbReference type="AlphaFoldDB" id="A0A7T4UPY8"/>
<evidence type="ECO:0000256" key="2">
    <source>
        <dbReference type="ARBA" id="ARBA00022714"/>
    </source>
</evidence>
<evidence type="ECO:0000256" key="4">
    <source>
        <dbReference type="ARBA" id="ARBA00023002"/>
    </source>
</evidence>
<dbReference type="RefSeq" id="WP_198569520.1">
    <property type="nucleotide sequence ID" value="NZ_CP066167.1"/>
</dbReference>
<dbReference type="GO" id="GO:0051537">
    <property type="term" value="F:2 iron, 2 sulfur cluster binding"/>
    <property type="evidence" value="ECO:0007669"/>
    <property type="project" value="UniProtKB-KW"/>
</dbReference>
<keyword evidence="4" id="KW-0560">Oxidoreductase</keyword>
<dbReference type="KEGG" id="snan:I6N98_17030"/>
<dbReference type="Pfam" id="PF00355">
    <property type="entry name" value="Rieske"/>
    <property type="match status" value="1"/>
</dbReference>
<dbReference type="PANTHER" id="PTHR43756">
    <property type="entry name" value="CHOLINE MONOOXYGENASE, CHLOROPLASTIC"/>
    <property type="match status" value="1"/>
</dbReference>
<keyword evidence="9" id="KW-0223">Dioxygenase</keyword>
<evidence type="ECO:0000256" key="1">
    <source>
        <dbReference type="ARBA" id="ARBA00001962"/>
    </source>
</evidence>
<dbReference type="InterPro" id="IPR001663">
    <property type="entry name" value="Rng_hydr_dOase-A"/>
</dbReference>
<keyword evidence="10" id="KW-1185">Reference proteome</keyword>
<accession>A0A7T4UPY8</accession>
<name>A0A7T4UPY8_9GAMM</name>
<keyword evidence="2" id="KW-0001">2Fe-2S</keyword>
<dbReference type="Gene3D" id="3.90.380.10">
    <property type="entry name" value="Naphthalene 1,2-dioxygenase Alpha Subunit, Chain A, domain 1"/>
    <property type="match status" value="1"/>
</dbReference>
<dbReference type="Pfam" id="PF00848">
    <property type="entry name" value="Ring_hydroxyl_A"/>
    <property type="match status" value="1"/>
</dbReference>
<evidence type="ECO:0000313" key="9">
    <source>
        <dbReference type="EMBL" id="QQD18022.1"/>
    </source>
</evidence>
<gene>
    <name evidence="9" type="ORF">I6N98_17030</name>
</gene>
<dbReference type="InterPro" id="IPR015881">
    <property type="entry name" value="ARHD_Rieske_2Fe_2S"/>
</dbReference>
<proteinExistence type="predicted"/>
<dbReference type="GO" id="GO:0005506">
    <property type="term" value="F:iron ion binding"/>
    <property type="evidence" value="ECO:0007669"/>
    <property type="project" value="InterPro"/>
</dbReference>
<keyword evidence="3" id="KW-0479">Metal-binding</keyword>
<dbReference type="CDD" id="cd08882">
    <property type="entry name" value="RHO_alpha_C_MupW-like"/>
    <property type="match status" value="1"/>
</dbReference>
<dbReference type="SUPFAM" id="SSF50022">
    <property type="entry name" value="ISP domain"/>
    <property type="match status" value="1"/>
</dbReference>
<dbReference type="PANTHER" id="PTHR43756:SF5">
    <property type="entry name" value="CHOLINE MONOOXYGENASE, CHLOROPLASTIC"/>
    <property type="match status" value="1"/>
</dbReference>
<evidence type="ECO:0000313" key="10">
    <source>
        <dbReference type="Proteomes" id="UP000596063"/>
    </source>
</evidence>
<dbReference type="EMBL" id="CP066167">
    <property type="protein sequence ID" value="QQD18022.1"/>
    <property type="molecule type" value="Genomic_DNA"/>
</dbReference>
<dbReference type="Proteomes" id="UP000596063">
    <property type="component" value="Chromosome"/>
</dbReference>
<dbReference type="InterPro" id="IPR015879">
    <property type="entry name" value="Ring_hydroxy_dOase_asu_C_dom"/>
</dbReference>
<sequence length="455" mass="52205">MSKSYLAKGPATIIDTDAQAVDPTKKGERAAPVPKMLVGMDKYWSKDIATQEDEKIFAKTWLCAGRESDVQDVGDWFKFDIGYESIIVVKSTDGVIRAFYNVCQHRGAQLVVDDAGNASKFVCGFHSWTWMNTGELHRIADEETFASEMICDRPGLQPVALDMWSGFIFISLDPNPPPLHSYLTPLPEQLSAYRMEDMVLISDVCVEWNVNWKTALDAFMEGYHIHRRHPEGLGWIEDYHLQHDFFDNGHSRMILPVPVKSKRLKDQHALNDELRAMLSEVGLSPESYEGKAGLIRPALQQRKREWAKEVGLDFSGYSDSQLTDDWNYFVFPNMTFNAHAEGVLVMRFFPNESDPEKCYYHVSVLAHRVDDPNYRMPRYMGAPDIDLSGEVPRPPRIKLKHGEASLSQVLDQDAEFVPRVQKGMKSRGFKGQRLSHQEMRMQAFYEEYDRYMRGK</sequence>
<keyword evidence="5" id="KW-0408">Iron</keyword>
<organism evidence="9 10">
    <name type="scientific">Spongiibacter nanhainus</name>
    <dbReference type="NCBI Taxonomy" id="2794344"/>
    <lineage>
        <taxon>Bacteria</taxon>
        <taxon>Pseudomonadati</taxon>
        <taxon>Pseudomonadota</taxon>
        <taxon>Gammaproteobacteria</taxon>
        <taxon>Cellvibrionales</taxon>
        <taxon>Spongiibacteraceae</taxon>
        <taxon>Spongiibacter</taxon>
    </lineage>
</organism>
<evidence type="ECO:0000256" key="6">
    <source>
        <dbReference type="ARBA" id="ARBA00023014"/>
    </source>
</evidence>
<protein>
    <submittedName>
        <fullName evidence="9">Aromatic ring-hydroxylating dioxygenase subunit alpha</fullName>
    </submittedName>
</protein>
<evidence type="ECO:0000259" key="8">
    <source>
        <dbReference type="PROSITE" id="PS51296"/>
    </source>
</evidence>
<dbReference type="Gene3D" id="2.102.10.10">
    <property type="entry name" value="Rieske [2Fe-2S] iron-sulphur domain"/>
    <property type="match status" value="1"/>
</dbReference>
<keyword evidence="6" id="KW-0411">Iron-sulfur</keyword>
<evidence type="ECO:0000256" key="3">
    <source>
        <dbReference type="ARBA" id="ARBA00022723"/>
    </source>
</evidence>
<dbReference type="SUPFAM" id="SSF55961">
    <property type="entry name" value="Bet v1-like"/>
    <property type="match status" value="1"/>
</dbReference>
<evidence type="ECO:0000256" key="7">
    <source>
        <dbReference type="ARBA" id="ARBA00023027"/>
    </source>
</evidence>
<dbReference type="GO" id="GO:0051213">
    <property type="term" value="F:dioxygenase activity"/>
    <property type="evidence" value="ECO:0007669"/>
    <property type="project" value="UniProtKB-KW"/>
</dbReference>
<dbReference type="PROSITE" id="PS00570">
    <property type="entry name" value="RING_HYDROXYL_ALPHA"/>
    <property type="match status" value="1"/>
</dbReference>
<dbReference type="CDD" id="cd03469">
    <property type="entry name" value="Rieske_RO_Alpha_N"/>
    <property type="match status" value="1"/>
</dbReference>
<comment type="cofactor">
    <cofactor evidence="1">
        <name>Fe cation</name>
        <dbReference type="ChEBI" id="CHEBI:24875"/>
    </cofactor>
</comment>
<reference evidence="9 10" key="1">
    <citation type="submission" date="2020-12" db="EMBL/GenBank/DDBJ databases">
        <authorList>
            <person name="Shan Y."/>
        </authorList>
    </citation>
    <scope>NUCLEOTIDE SEQUENCE [LARGE SCALE GENOMIC DNA]</scope>
    <source>
        <strain evidence="10">csc3.9</strain>
    </source>
</reference>
<evidence type="ECO:0000256" key="5">
    <source>
        <dbReference type="ARBA" id="ARBA00023004"/>
    </source>
</evidence>
<feature type="domain" description="Rieske" evidence="8">
    <location>
        <begin position="61"/>
        <end position="170"/>
    </location>
</feature>
<dbReference type="PROSITE" id="PS51296">
    <property type="entry name" value="RIESKE"/>
    <property type="match status" value="1"/>
</dbReference>
<dbReference type="PRINTS" id="PR00090">
    <property type="entry name" value="RNGDIOXGNASE"/>
</dbReference>
<keyword evidence="7" id="KW-0520">NAD</keyword>
<dbReference type="InterPro" id="IPR017941">
    <property type="entry name" value="Rieske_2Fe-2S"/>
</dbReference>
<dbReference type="InterPro" id="IPR036922">
    <property type="entry name" value="Rieske_2Fe-2S_sf"/>
</dbReference>